<reference evidence="1" key="1">
    <citation type="submission" date="2023-02" db="EMBL/GenBank/DDBJ databases">
        <title>Proposal of a novel subspecies: Alicyclobacillus hesperidum subspecies aegle.</title>
        <authorList>
            <person name="Goto K."/>
            <person name="Fujii T."/>
            <person name="Yasui K."/>
            <person name="Mochida K."/>
            <person name="Kato-Tanaka Y."/>
            <person name="Morohoshi S."/>
            <person name="An S.Y."/>
            <person name="Kasai H."/>
            <person name="Yokota A."/>
        </authorList>
    </citation>
    <scope>NUCLEOTIDE SEQUENCE</scope>
    <source>
        <strain evidence="1">DSM 12766</strain>
    </source>
</reference>
<evidence type="ECO:0008006" key="3">
    <source>
        <dbReference type="Google" id="ProtNLM"/>
    </source>
</evidence>
<dbReference type="Proteomes" id="UP001157137">
    <property type="component" value="Unassembled WGS sequence"/>
</dbReference>
<proteinExistence type="predicted"/>
<sequence length="142" mass="15878">MSVNMAGYIGKGLSPQDFITGMTRNQDAFTSWYHQFTWPSVESRQFFGGLSETATGLHCIIIGADWCGDVVRNVPVVLRLMEEAAIPVEILVLEEHLELVDTHFFDDGRAFYSDCAICAGKRRDRRKVGAATQLYTRSHGGF</sequence>
<dbReference type="EMBL" id="BSRA01000006">
    <property type="protein sequence ID" value="GLV13621.1"/>
    <property type="molecule type" value="Genomic_DNA"/>
</dbReference>
<protein>
    <recommendedName>
        <fullName evidence="3">Thioredoxin</fullName>
    </recommendedName>
</protein>
<name>A0AA37TXF2_9BACL</name>
<organism evidence="1 2">
    <name type="scientific">Alicyclobacillus hesperidum</name>
    <dbReference type="NCBI Taxonomy" id="89784"/>
    <lineage>
        <taxon>Bacteria</taxon>
        <taxon>Bacillati</taxon>
        <taxon>Bacillota</taxon>
        <taxon>Bacilli</taxon>
        <taxon>Bacillales</taxon>
        <taxon>Alicyclobacillaceae</taxon>
        <taxon>Alicyclobacillus</taxon>
    </lineage>
</organism>
<accession>A0AA37TXF2</accession>
<gene>
    <name evidence="1" type="ORF">Heshes_13050</name>
</gene>
<dbReference type="AlphaFoldDB" id="A0AA37TXF2"/>
<comment type="caution">
    <text evidence="1">The sequence shown here is derived from an EMBL/GenBank/DDBJ whole genome shotgun (WGS) entry which is preliminary data.</text>
</comment>
<dbReference type="Pfam" id="PF14595">
    <property type="entry name" value="Thioredoxin_9"/>
    <property type="match status" value="1"/>
</dbReference>
<evidence type="ECO:0000313" key="1">
    <source>
        <dbReference type="EMBL" id="GLV13621.1"/>
    </source>
</evidence>
<evidence type="ECO:0000313" key="2">
    <source>
        <dbReference type="Proteomes" id="UP001157137"/>
    </source>
</evidence>